<name>A0A7Y6TTL8_9GAMM</name>
<evidence type="ECO:0000313" key="2">
    <source>
        <dbReference type="Proteomes" id="UP000566985"/>
    </source>
</evidence>
<proteinExistence type="predicted"/>
<dbReference type="AlphaFoldDB" id="A0A7Y6TTL8"/>
<evidence type="ECO:0000313" key="1">
    <source>
        <dbReference type="EMBL" id="NUY98431.1"/>
    </source>
</evidence>
<sequence>MPDQHGFEWKAGIILPMLYFVHDMNMWNRLGIVLETLFPDTGDQVEAARTAIAIYPELFSYIRSNRV</sequence>
<organism evidence="1 2">
    <name type="scientific">Pantoea brenneri</name>
    <dbReference type="NCBI Taxonomy" id="472694"/>
    <lineage>
        <taxon>Bacteria</taxon>
        <taxon>Pseudomonadati</taxon>
        <taxon>Pseudomonadota</taxon>
        <taxon>Gammaproteobacteria</taxon>
        <taxon>Enterobacterales</taxon>
        <taxon>Erwiniaceae</taxon>
        <taxon>Pantoea</taxon>
    </lineage>
</organism>
<protein>
    <submittedName>
        <fullName evidence="1">Uncharacterized protein</fullName>
    </submittedName>
</protein>
<accession>A0A7Y6TTL8</accession>
<reference evidence="1 2" key="1">
    <citation type="submission" date="2020-05" db="EMBL/GenBank/DDBJ databases">
        <title>Whole Genome Sequences of Enterobacteriales Associated with the International Space Station.</title>
        <authorList>
            <person name="Bharadwaj A."/>
            <person name="Daudu R."/>
            <person name="Singh N."/>
            <person name="Wood J."/>
            <person name="Debieu M."/>
            <person name="Mason C."/>
            <person name="Wang C."/>
            <person name="Venkateswaran K."/>
        </authorList>
    </citation>
    <scope>NUCLEOTIDE SEQUENCE [LARGE SCALE GENOMIC DNA]</scope>
    <source>
        <strain evidence="1 2">IF5SW-B1</strain>
    </source>
</reference>
<dbReference type="EMBL" id="JABWPM010000025">
    <property type="protein sequence ID" value="NUY98431.1"/>
    <property type="molecule type" value="Genomic_DNA"/>
</dbReference>
<comment type="caution">
    <text evidence="1">The sequence shown here is derived from an EMBL/GenBank/DDBJ whole genome shotgun (WGS) entry which is preliminary data.</text>
</comment>
<dbReference type="GeneID" id="57347044"/>
<gene>
    <name evidence="1" type="ORF">HU668_18400</name>
</gene>
<dbReference type="Proteomes" id="UP000566985">
    <property type="component" value="Unassembled WGS sequence"/>
</dbReference>
<dbReference type="RefSeq" id="WP_069729477.1">
    <property type="nucleotide sequence ID" value="NZ_JABWPE010000025.1"/>
</dbReference>